<evidence type="ECO:0000313" key="2">
    <source>
        <dbReference type="EMBL" id="KAL3780942.1"/>
    </source>
</evidence>
<dbReference type="AlphaFoldDB" id="A0ABD3NYN6"/>
<comment type="caution">
    <text evidence="2">The sequence shown here is derived from an EMBL/GenBank/DDBJ whole genome shotgun (WGS) entry which is preliminary data.</text>
</comment>
<reference evidence="2 3" key="1">
    <citation type="submission" date="2024-10" db="EMBL/GenBank/DDBJ databases">
        <title>Updated reference genomes for cyclostephanoid diatoms.</title>
        <authorList>
            <person name="Roberts W.R."/>
            <person name="Alverson A.J."/>
        </authorList>
    </citation>
    <scope>NUCLEOTIDE SEQUENCE [LARGE SCALE GENOMIC DNA]</scope>
    <source>
        <strain evidence="2 3">AJA010-31</strain>
    </source>
</reference>
<organism evidence="2 3">
    <name type="scientific">Cyclotella atomus</name>
    <dbReference type="NCBI Taxonomy" id="382360"/>
    <lineage>
        <taxon>Eukaryota</taxon>
        <taxon>Sar</taxon>
        <taxon>Stramenopiles</taxon>
        <taxon>Ochrophyta</taxon>
        <taxon>Bacillariophyta</taxon>
        <taxon>Coscinodiscophyceae</taxon>
        <taxon>Thalassiosirophycidae</taxon>
        <taxon>Stephanodiscales</taxon>
        <taxon>Stephanodiscaceae</taxon>
        <taxon>Cyclotella</taxon>
    </lineage>
</organism>
<feature type="compositionally biased region" description="Polar residues" evidence="1">
    <location>
        <begin position="1"/>
        <end position="10"/>
    </location>
</feature>
<proteinExistence type="predicted"/>
<dbReference type="EMBL" id="JALLPJ020000868">
    <property type="protein sequence ID" value="KAL3780942.1"/>
    <property type="molecule type" value="Genomic_DNA"/>
</dbReference>
<evidence type="ECO:0000256" key="1">
    <source>
        <dbReference type="SAM" id="MobiDB-lite"/>
    </source>
</evidence>
<name>A0ABD3NYN6_9STRA</name>
<evidence type="ECO:0000313" key="3">
    <source>
        <dbReference type="Proteomes" id="UP001530400"/>
    </source>
</evidence>
<feature type="region of interest" description="Disordered" evidence="1">
    <location>
        <begin position="1"/>
        <end position="23"/>
    </location>
</feature>
<gene>
    <name evidence="2" type="ORF">ACHAWO_003982</name>
</gene>
<accession>A0ABD3NYN6</accession>
<keyword evidence="3" id="KW-1185">Reference proteome</keyword>
<protein>
    <submittedName>
        <fullName evidence="2">Uncharacterized protein</fullName>
    </submittedName>
</protein>
<sequence length="101" mass="11199">MRTSIPTQSGETKRVSILNESGSGDDVADAFVSLAVDRELPMNDEGGMRRGVGEFLYRREMAEIGEEKNRSDDVIEDHLGVIDHSTNLEFRFGSPEHGISM</sequence>
<dbReference type="Proteomes" id="UP001530400">
    <property type="component" value="Unassembled WGS sequence"/>
</dbReference>